<feature type="region of interest" description="Disordered" evidence="3">
    <location>
        <begin position="1229"/>
        <end position="1250"/>
    </location>
</feature>
<feature type="domain" description="C3HC-type" evidence="4">
    <location>
        <begin position="83"/>
        <end position="216"/>
    </location>
</feature>
<comment type="subcellular location">
    <subcellularLocation>
        <location evidence="1">Nucleus</location>
    </subcellularLocation>
</comment>
<feature type="compositionally biased region" description="Basic and acidic residues" evidence="3">
    <location>
        <begin position="687"/>
        <end position="700"/>
    </location>
</feature>
<feature type="region of interest" description="Disordered" evidence="3">
    <location>
        <begin position="1036"/>
        <end position="1162"/>
    </location>
</feature>
<feature type="compositionally biased region" description="Acidic residues" evidence="3">
    <location>
        <begin position="856"/>
        <end position="871"/>
    </location>
</feature>
<feature type="compositionally biased region" description="Low complexity" evidence="3">
    <location>
        <begin position="992"/>
        <end position="1003"/>
    </location>
</feature>
<dbReference type="PANTHER" id="PTHR15835:SF6">
    <property type="entry name" value="ZINC FINGER C3HC-TYPE PROTEIN 1"/>
    <property type="match status" value="1"/>
</dbReference>
<feature type="region of interest" description="Disordered" evidence="3">
    <location>
        <begin position="794"/>
        <end position="925"/>
    </location>
</feature>
<dbReference type="GO" id="GO:0008270">
    <property type="term" value="F:zinc ion binding"/>
    <property type="evidence" value="ECO:0007669"/>
    <property type="project" value="UniProtKB-KW"/>
</dbReference>
<feature type="compositionally biased region" description="Acidic residues" evidence="3">
    <location>
        <begin position="512"/>
        <end position="533"/>
    </location>
</feature>
<feature type="compositionally biased region" description="Basic and acidic residues" evidence="3">
    <location>
        <begin position="471"/>
        <end position="484"/>
    </location>
</feature>
<feature type="region of interest" description="Disordered" evidence="3">
    <location>
        <begin position="53"/>
        <end position="79"/>
    </location>
</feature>
<evidence type="ECO:0000313" key="6">
    <source>
        <dbReference type="Proteomes" id="UP001209540"/>
    </source>
</evidence>
<feature type="compositionally biased region" description="Low complexity" evidence="3">
    <location>
        <begin position="485"/>
        <end position="497"/>
    </location>
</feature>
<evidence type="ECO:0000256" key="3">
    <source>
        <dbReference type="SAM" id="MobiDB-lite"/>
    </source>
</evidence>
<organism evidence="5 6">
    <name type="scientific">Phascolomyces articulosus</name>
    <dbReference type="NCBI Taxonomy" id="60185"/>
    <lineage>
        <taxon>Eukaryota</taxon>
        <taxon>Fungi</taxon>
        <taxon>Fungi incertae sedis</taxon>
        <taxon>Mucoromycota</taxon>
        <taxon>Mucoromycotina</taxon>
        <taxon>Mucoromycetes</taxon>
        <taxon>Mucorales</taxon>
        <taxon>Lichtheimiaceae</taxon>
        <taxon>Phascolomyces</taxon>
    </lineage>
</organism>
<dbReference type="InterPro" id="IPR012935">
    <property type="entry name" value="NuBaID_N"/>
</dbReference>
<reference evidence="5" key="1">
    <citation type="journal article" date="2022" name="IScience">
        <title>Evolution of zygomycete secretomes and the origins of terrestrial fungal ecologies.</title>
        <authorList>
            <person name="Chang Y."/>
            <person name="Wang Y."/>
            <person name="Mondo S."/>
            <person name="Ahrendt S."/>
            <person name="Andreopoulos W."/>
            <person name="Barry K."/>
            <person name="Beard J."/>
            <person name="Benny G.L."/>
            <person name="Blankenship S."/>
            <person name="Bonito G."/>
            <person name="Cuomo C."/>
            <person name="Desiro A."/>
            <person name="Gervers K.A."/>
            <person name="Hundley H."/>
            <person name="Kuo A."/>
            <person name="LaButti K."/>
            <person name="Lang B.F."/>
            <person name="Lipzen A."/>
            <person name="O'Donnell K."/>
            <person name="Pangilinan J."/>
            <person name="Reynolds N."/>
            <person name="Sandor L."/>
            <person name="Smith M.E."/>
            <person name="Tsang A."/>
            <person name="Grigoriev I.V."/>
            <person name="Stajich J.E."/>
            <person name="Spatafora J.W."/>
        </authorList>
    </citation>
    <scope>NUCLEOTIDE SEQUENCE</scope>
    <source>
        <strain evidence="5">RSA 2281</strain>
    </source>
</reference>
<sequence length="1250" mass="138999">MMEASKDALSSNNLLQRCDDLQKLCDTIRTERNYSKRTIDFVMTTDSFLPSKRVRSVDKENTPKPIDEPTPESSPDVTLKPSLDREAFYKRLETYSTPFISKRRPVNAIQCAMHGFVDTHFVGGPKNNICKLSCTSCECTNFVIDISCFNPNIPKVQEIMQTYLKELSKSHRPGCFWKFDKCSDDIYAFPLGTSTEALNLIHTEGARLLSCEYSLPTIDHPLTKTQLEKLDIVIGTTENIPADHADTTILPDAKRIPYIIAMFGWRLDIQKGVHAFKCYHCFQTVTMEETRSFNVKTNHMEYCPWVNRTQAMVQRPHQGMPLTNADVEAIGTDNDSNNNENICGYEWMIGIVDLEYDFLFYMRESSLAYQESRLQWFKDARRRMAESRAALAMEFPDSPDSIPDQAFESMKRNAEGKDREEKEEVSVMETTKEGDVPTYDEAVSEERQQKQPSVDELSVIEQNTSVVKGPEQQEKEADVGDKLEPTTVVQPVTATQEEAIEQEEGHSKSSQEIEDELMDYMESEPEDEGDGEGEASATLSSNEQVKTDDKEENGPEDVDIDVSLLEDVQTPTITGISAGVSTPTPDQLEQQQEELDDTTTAIAITPATEEQSSTLPITEEIEKSDETLPLVTNDDENDKPLDQQQPEENTVLTPSVQIEEVDDELVDEEMGEATDESSVAPIIITKDGIEDVSPDHEKEITPVPDATAVIKAEDDQADKLVQEEEDVDEDSKFIRNMEQDDELEETKNEQVVEESPMVVLQDEKKNEEMEVLEQTVPQVMEETDGDAVVVVDTPQPLTINKDGEEDSAAVVSTEKQEMQEIQGTVSVSLPTLEQDDSLAKNDEKLQSPVSDSLGGLEEEVSVEEGYVDEEPQQPTSTDHTEKEMNIIEQPDDSTVIVQEIEDETTELKGGNNDNTSKATSVTVDEEEIATKEEAIEQVDDSRVSETNIIDTTEKMNDDDHVNDEQEAAVDTTTTPEIVELSNDDKDGSDTPIISINNSNENEMTTTNVYETKASEQTTLVENTDETTVDTLSYENIETSATKEEKDHTFISTPGPTTEVNSEEEQLKSLTENIGTPSSSQAVSTPQLLQSMEDALGQTPSSIPDTIPTSTTTTNDTQTTSEVTIETSLPQPETTVTSEEDTTTTMGETMTSTLNTTASIPKDAENEDAMVEDNEEEIVDSNVAGTDVEENQGGNGQESEVGVSGEKTEDMMDAMEEDQNEVVGEIVDEEMSNVEEDKGEVMEEVPTIATD</sequence>
<feature type="compositionally biased region" description="Low complexity" evidence="3">
    <location>
        <begin position="1097"/>
        <end position="1120"/>
    </location>
</feature>
<proteinExistence type="predicted"/>
<feature type="compositionally biased region" description="Polar residues" evidence="3">
    <location>
        <begin position="819"/>
        <end position="831"/>
    </location>
</feature>
<feature type="compositionally biased region" description="Low complexity" evidence="3">
    <location>
        <begin position="1132"/>
        <end position="1156"/>
    </location>
</feature>
<dbReference type="AlphaFoldDB" id="A0AAD5K5Q7"/>
<feature type="compositionally biased region" description="Polar residues" evidence="3">
    <location>
        <begin position="1067"/>
        <end position="1089"/>
    </location>
</feature>
<protein>
    <recommendedName>
        <fullName evidence="4">C3HC-type domain-containing protein</fullName>
    </recommendedName>
</protein>
<feature type="compositionally biased region" description="Polar residues" evidence="3">
    <location>
        <begin position="642"/>
        <end position="656"/>
    </location>
</feature>
<dbReference type="Pfam" id="PF07967">
    <property type="entry name" value="zf-C3HC"/>
    <property type="match status" value="1"/>
</dbReference>
<evidence type="ECO:0000256" key="2">
    <source>
        <dbReference type="ARBA" id="ARBA00023242"/>
    </source>
</evidence>
<accession>A0AAD5K5Q7</accession>
<feature type="region of interest" description="Disordered" evidence="3">
    <location>
        <begin position="410"/>
        <end position="560"/>
    </location>
</feature>
<dbReference type="GO" id="GO:0005634">
    <property type="term" value="C:nucleus"/>
    <property type="evidence" value="ECO:0007669"/>
    <property type="project" value="UniProtKB-SubCell"/>
</dbReference>
<feature type="compositionally biased region" description="Basic and acidic residues" evidence="3">
    <location>
        <begin position="410"/>
        <end position="435"/>
    </location>
</feature>
<feature type="compositionally biased region" description="Polar residues" evidence="3">
    <location>
        <begin position="911"/>
        <end position="922"/>
    </location>
</feature>
<feature type="region of interest" description="Disordered" evidence="3">
    <location>
        <begin position="937"/>
        <end position="1003"/>
    </location>
</feature>
<feature type="compositionally biased region" description="Basic and acidic residues" evidence="3">
    <location>
        <begin position="951"/>
        <end position="963"/>
    </location>
</feature>
<feature type="compositionally biased region" description="Polar residues" evidence="3">
    <location>
        <begin position="1121"/>
        <end position="1131"/>
    </location>
</feature>
<dbReference type="EMBL" id="JAIXMP010000021">
    <property type="protein sequence ID" value="KAI9256548.1"/>
    <property type="molecule type" value="Genomic_DNA"/>
</dbReference>
<name>A0AAD5K5Q7_9FUNG</name>
<feature type="region of interest" description="Disordered" evidence="3">
    <location>
        <begin position="721"/>
        <end position="753"/>
    </location>
</feature>
<dbReference type="PANTHER" id="PTHR15835">
    <property type="entry name" value="NUCLEAR-INTERACTING PARTNER OF ALK"/>
    <property type="match status" value="1"/>
</dbReference>
<comment type="caution">
    <text evidence="5">The sequence shown here is derived from an EMBL/GenBank/DDBJ whole genome shotgun (WGS) entry which is preliminary data.</text>
</comment>
<evidence type="ECO:0000256" key="1">
    <source>
        <dbReference type="ARBA" id="ARBA00004123"/>
    </source>
</evidence>
<keyword evidence="2" id="KW-0539">Nucleus</keyword>
<feature type="region of interest" description="Disordered" evidence="3">
    <location>
        <begin position="573"/>
        <end position="706"/>
    </location>
</feature>
<feature type="compositionally biased region" description="Polar residues" evidence="3">
    <location>
        <begin position="1049"/>
        <end position="1059"/>
    </location>
</feature>
<evidence type="ECO:0000313" key="5">
    <source>
        <dbReference type="EMBL" id="KAI9256548.1"/>
    </source>
</evidence>
<reference evidence="5" key="2">
    <citation type="submission" date="2023-02" db="EMBL/GenBank/DDBJ databases">
        <authorList>
            <consortium name="DOE Joint Genome Institute"/>
            <person name="Mondo S.J."/>
            <person name="Chang Y."/>
            <person name="Wang Y."/>
            <person name="Ahrendt S."/>
            <person name="Andreopoulos W."/>
            <person name="Barry K."/>
            <person name="Beard J."/>
            <person name="Benny G.L."/>
            <person name="Blankenship S."/>
            <person name="Bonito G."/>
            <person name="Cuomo C."/>
            <person name="Desiro A."/>
            <person name="Gervers K.A."/>
            <person name="Hundley H."/>
            <person name="Kuo A."/>
            <person name="LaButti K."/>
            <person name="Lang B.F."/>
            <person name="Lipzen A."/>
            <person name="O'Donnell K."/>
            <person name="Pangilinan J."/>
            <person name="Reynolds N."/>
            <person name="Sandor L."/>
            <person name="Smith M.W."/>
            <person name="Tsang A."/>
            <person name="Grigoriev I.V."/>
            <person name="Stajich J.E."/>
            <person name="Spatafora J.W."/>
        </authorList>
    </citation>
    <scope>NUCLEOTIDE SEQUENCE</scope>
    <source>
        <strain evidence="5">RSA 2281</strain>
    </source>
</reference>
<keyword evidence="6" id="KW-1185">Reference proteome</keyword>
<feature type="compositionally biased region" description="Basic and acidic residues" evidence="3">
    <location>
        <begin position="55"/>
        <end position="67"/>
    </location>
</feature>
<dbReference type="Proteomes" id="UP001209540">
    <property type="component" value="Unassembled WGS sequence"/>
</dbReference>
<gene>
    <name evidence="5" type="ORF">BDA99DRAFT_516734</name>
</gene>
<evidence type="ECO:0000259" key="4">
    <source>
        <dbReference type="Pfam" id="PF07967"/>
    </source>
</evidence>
<feature type="compositionally biased region" description="Low complexity" evidence="3">
    <location>
        <begin position="598"/>
        <end position="608"/>
    </location>
</feature>
<feature type="region of interest" description="Disordered" evidence="3">
    <location>
        <begin position="1185"/>
        <end position="1204"/>
    </location>
</feature>
<feature type="compositionally biased region" description="Acidic residues" evidence="3">
    <location>
        <begin position="659"/>
        <end position="675"/>
    </location>
</feature>